<dbReference type="Pfam" id="PF03779">
    <property type="entry name" value="SPW"/>
    <property type="match status" value="1"/>
</dbReference>
<accession>A0ABW4JKK4</accession>
<organism evidence="3 4">
    <name type="scientific">Alicyclobacillus fodiniaquatilis</name>
    <dbReference type="NCBI Taxonomy" id="1661150"/>
    <lineage>
        <taxon>Bacteria</taxon>
        <taxon>Bacillati</taxon>
        <taxon>Bacillota</taxon>
        <taxon>Bacilli</taxon>
        <taxon>Bacillales</taxon>
        <taxon>Alicyclobacillaceae</taxon>
        <taxon>Alicyclobacillus</taxon>
    </lineage>
</organism>
<gene>
    <name evidence="3" type="ORF">ACFSB2_16605</name>
</gene>
<evidence type="ECO:0000256" key="1">
    <source>
        <dbReference type="SAM" id="Phobius"/>
    </source>
</evidence>
<keyword evidence="4" id="KW-1185">Reference proteome</keyword>
<keyword evidence="1" id="KW-0812">Transmembrane</keyword>
<dbReference type="RefSeq" id="WP_377944222.1">
    <property type="nucleotide sequence ID" value="NZ_JBHUCX010000050.1"/>
</dbReference>
<reference evidence="4" key="1">
    <citation type="journal article" date="2019" name="Int. J. Syst. Evol. Microbiol.">
        <title>The Global Catalogue of Microorganisms (GCM) 10K type strain sequencing project: providing services to taxonomists for standard genome sequencing and annotation.</title>
        <authorList>
            <consortium name="The Broad Institute Genomics Platform"/>
            <consortium name="The Broad Institute Genome Sequencing Center for Infectious Disease"/>
            <person name="Wu L."/>
            <person name="Ma J."/>
        </authorList>
    </citation>
    <scope>NUCLEOTIDE SEQUENCE [LARGE SCALE GENOMIC DNA]</scope>
    <source>
        <strain evidence="4">CGMCC 1.12286</strain>
    </source>
</reference>
<evidence type="ECO:0000313" key="4">
    <source>
        <dbReference type="Proteomes" id="UP001597079"/>
    </source>
</evidence>
<dbReference type="NCBIfam" id="TIGR01167">
    <property type="entry name" value="LPXTG_anchor"/>
    <property type="match status" value="1"/>
</dbReference>
<sequence>MWQLWLSGLIGIWFIISPWVYGFGSSTGATLNSIILGAIVLILAVWLLVQKKNKS</sequence>
<name>A0ABW4JKK4_9BACL</name>
<dbReference type="Proteomes" id="UP001597079">
    <property type="component" value="Unassembled WGS sequence"/>
</dbReference>
<keyword evidence="1" id="KW-0472">Membrane</keyword>
<dbReference type="InterPro" id="IPR005530">
    <property type="entry name" value="SPW"/>
</dbReference>
<protein>
    <submittedName>
        <fullName evidence="3">SPW repeat protein</fullName>
    </submittedName>
</protein>
<dbReference type="EMBL" id="JBHUCX010000050">
    <property type="protein sequence ID" value="MFD1676326.1"/>
    <property type="molecule type" value="Genomic_DNA"/>
</dbReference>
<feature type="domain" description="SPW repeat-containing integral membrane" evidence="2">
    <location>
        <begin position="2"/>
        <end position="51"/>
    </location>
</feature>
<keyword evidence="1" id="KW-1133">Transmembrane helix</keyword>
<evidence type="ECO:0000259" key="2">
    <source>
        <dbReference type="Pfam" id="PF03779"/>
    </source>
</evidence>
<feature type="transmembrane region" description="Helical" evidence="1">
    <location>
        <begin position="5"/>
        <end position="23"/>
    </location>
</feature>
<feature type="transmembrane region" description="Helical" evidence="1">
    <location>
        <begin position="29"/>
        <end position="49"/>
    </location>
</feature>
<proteinExistence type="predicted"/>
<comment type="caution">
    <text evidence="3">The sequence shown here is derived from an EMBL/GenBank/DDBJ whole genome shotgun (WGS) entry which is preliminary data.</text>
</comment>
<evidence type="ECO:0000313" key="3">
    <source>
        <dbReference type="EMBL" id="MFD1676326.1"/>
    </source>
</evidence>